<dbReference type="Gene3D" id="2.40.70.10">
    <property type="entry name" value="Acid Proteases"/>
    <property type="match status" value="1"/>
</dbReference>
<dbReference type="GO" id="GO:0008233">
    <property type="term" value="F:peptidase activity"/>
    <property type="evidence" value="ECO:0007669"/>
    <property type="project" value="UniProtKB-KW"/>
</dbReference>
<keyword evidence="1 4" id="KW-0645">Protease</keyword>
<sequence>AAPPSPHTTNPYHRLRYLSAASASRAHLLKHHNPSKNPASATTTVAVRSLLSPQSYGGYTVSLGFGTPPQNLSFLLDTALAPLHPSLLLRFVRRCRRGPSRHLPPGALIHSQAPQFPESLSAADPVRLRIDVRVLPVRNPQFSRPHTPFRKITGTQNPTYEQFYYVTLRKIWVGGADVQAPYEYLVPDSAGNGGTIVDSGTTFTFMEGPIFELVAREFERQNYSRAAEAKAKSGGGGQGEAGRQAVFSGFRRVLGGFAAGGAELVLPVENYFSFVEESVAFLTINTDSGGDGGPGSTIILGKYQMQNVYMEFDLENERLGWNTQRVRDLIAQEDCDAILQIQGIDL</sequence>
<dbReference type="SUPFAM" id="SSF50630">
    <property type="entry name" value="Acid proteases"/>
    <property type="match status" value="1"/>
</dbReference>
<gene>
    <name evidence="4" type="ORF">STAS_20231</name>
</gene>
<dbReference type="OrthoDB" id="2747330at2759"/>
<dbReference type="GO" id="GO:0005576">
    <property type="term" value="C:extracellular region"/>
    <property type="evidence" value="ECO:0007669"/>
    <property type="project" value="TreeGrafter"/>
</dbReference>
<evidence type="ECO:0000313" key="4">
    <source>
        <dbReference type="EMBL" id="GER43383.1"/>
    </source>
</evidence>
<dbReference type="GO" id="GO:0006508">
    <property type="term" value="P:proteolysis"/>
    <property type="evidence" value="ECO:0007669"/>
    <property type="project" value="UniProtKB-KW"/>
</dbReference>
<dbReference type="EMBL" id="BKCP01006626">
    <property type="protein sequence ID" value="GER43383.1"/>
    <property type="molecule type" value="Genomic_DNA"/>
</dbReference>
<dbReference type="Proteomes" id="UP000325081">
    <property type="component" value="Unassembled WGS sequence"/>
</dbReference>
<dbReference type="AlphaFoldDB" id="A0A5A7QDH2"/>
<dbReference type="PANTHER" id="PTHR47967:SF36">
    <property type="entry name" value="PEPTIDASE A1 DOMAIN-CONTAINING PROTEIN"/>
    <property type="match status" value="1"/>
</dbReference>
<proteinExistence type="predicted"/>
<evidence type="ECO:0000256" key="1">
    <source>
        <dbReference type="ARBA" id="ARBA00022670"/>
    </source>
</evidence>
<feature type="non-terminal residue" evidence="4">
    <location>
        <position position="346"/>
    </location>
</feature>
<keyword evidence="5" id="KW-1185">Reference proteome</keyword>
<protein>
    <submittedName>
        <fullName evidence="4">Eukaryotic aspartyl protease family protein</fullName>
    </submittedName>
</protein>
<dbReference type="PANTHER" id="PTHR47967">
    <property type="entry name" value="OS07G0603500 PROTEIN-RELATED"/>
    <property type="match status" value="1"/>
</dbReference>
<keyword evidence="2" id="KW-0378">Hydrolase</keyword>
<reference evidence="5" key="1">
    <citation type="journal article" date="2019" name="Curr. Biol.">
        <title>Genome Sequence of Striga asiatica Provides Insight into the Evolution of Plant Parasitism.</title>
        <authorList>
            <person name="Yoshida S."/>
            <person name="Kim S."/>
            <person name="Wafula E.K."/>
            <person name="Tanskanen J."/>
            <person name="Kim Y.M."/>
            <person name="Honaas L."/>
            <person name="Yang Z."/>
            <person name="Spallek T."/>
            <person name="Conn C.E."/>
            <person name="Ichihashi Y."/>
            <person name="Cheong K."/>
            <person name="Cui S."/>
            <person name="Der J.P."/>
            <person name="Gundlach H."/>
            <person name="Jiao Y."/>
            <person name="Hori C."/>
            <person name="Ishida J.K."/>
            <person name="Kasahara H."/>
            <person name="Kiba T."/>
            <person name="Kim M.S."/>
            <person name="Koo N."/>
            <person name="Laohavisit A."/>
            <person name="Lee Y.H."/>
            <person name="Lumba S."/>
            <person name="McCourt P."/>
            <person name="Mortimer J.C."/>
            <person name="Mutuku J.M."/>
            <person name="Nomura T."/>
            <person name="Sasaki-Sekimoto Y."/>
            <person name="Seto Y."/>
            <person name="Wang Y."/>
            <person name="Wakatake T."/>
            <person name="Sakakibara H."/>
            <person name="Demura T."/>
            <person name="Yamaguchi S."/>
            <person name="Yoneyama K."/>
            <person name="Manabe R.I."/>
            <person name="Nelson D.C."/>
            <person name="Schulman A.H."/>
            <person name="Timko M.P."/>
            <person name="dePamphilis C.W."/>
            <person name="Choi D."/>
            <person name="Shirasu K."/>
        </authorList>
    </citation>
    <scope>NUCLEOTIDE SEQUENCE [LARGE SCALE GENOMIC DNA]</scope>
    <source>
        <strain evidence="5">cv. UVA1</strain>
    </source>
</reference>
<evidence type="ECO:0000256" key="2">
    <source>
        <dbReference type="ARBA" id="ARBA00022801"/>
    </source>
</evidence>
<evidence type="ECO:0000259" key="3">
    <source>
        <dbReference type="Pfam" id="PF14541"/>
    </source>
</evidence>
<name>A0A5A7QDH2_STRAF</name>
<dbReference type="Pfam" id="PF14541">
    <property type="entry name" value="TAXi_C"/>
    <property type="match status" value="1"/>
</dbReference>
<comment type="caution">
    <text evidence="4">The sequence shown here is derived from an EMBL/GenBank/DDBJ whole genome shotgun (WGS) entry which is preliminary data.</text>
</comment>
<dbReference type="InterPro" id="IPR021109">
    <property type="entry name" value="Peptidase_aspartic_dom_sf"/>
</dbReference>
<evidence type="ECO:0000313" key="5">
    <source>
        <dbReference type="Proteomes" id="UP000325081"/>
    </source>
</evidence>
<dbReference type="InterPro" id="IPR032799">
    <property type="entry name" value="TAXi_C"/>
</dbReference>
<organism evidence="4 5">
    <name type="scientific">Striga asiatica</name>
    <name type="common">Asiatic witchweed</name>
    <name type="synonym">Buchnera asiatica</name>
    <dbReference type="NCBI Taxonomy" id="4170"/>
    <lineage>
        <taxon>Eukaryota</taxon>
        <taxon>Viridiplantae</taxon>
        <taxon>Streptophyta</taxon>
        <taxon>Embryophyta</taxon>
        <taxon>Tracheophyta</taxon>
        <taxon>Spermatophyta</taxon>
        <taxon>Magnoliopsida</taxon>
        <taxon>eudicotyledons</taxon>
        <taxon>Gunneridae</taxon>
        <taxon>Pentapetalae</taxon>
        <taxon>asterids</taxon>
        <taxon>lamiids</taxon>
        <taxon>Lamiales</taxon>
        <taxon>Orobanchaceae</taxon>
        <taxon>Buchnereae</taxon>
        <taxon>Striga</taxon>
    </lineage>
</organism>
<feature type="non-terminal residue" evidence="4">
    <location>
        <position position="1"/>
    </location>
</feature>
<accession>A0A5A7QDH2</accession>
<dbReference type="InterPro" id="IPR051708">
    <property type="entry name" value="Plant_Aspart_Prot_A1"/>
</dbReference>
<feature type="domain" description="Xylanase inhibitor C-terminal" evidence="3">
    <location>
        <begin position="164"/>
        <end position="321"/>
    </location>
</feature>